<dbReference type="GeneID" id="20652964"/>
<feature type="non-terminal residue" evidence="2">
    <location>
        <position position="1"/>
    </location>
</feature>
<dbReference type="GO" id="GO:0005524">
    <property type="term" value="F:ATP binding"/>
    <property type="evidence" value="ECO:0007669"/>
    <property type="project" value="InterPro"/>
</dbReference>
<dbReference type="InterPro" id="IPR051681">
    <property type="entry name" value="Ser/Thr_Kinases-Pseudokinases"/>
</dbReference>
<dbReference type="PANTHER" id="PTHR44329:SF214">
    <property type="entry name" value="PROTEIN KINASE DOMAIN-CONTAINING PROTEIN"/>
    <property type="match status" value="1"/>
</dbReference>
<evidence type="ECO:0000313" key="3">
    <source>
        <dbReference type="Proteomes" id="UP000002640"/>
    </source>
</evidence>
<dbReference type="RefSeq" id="XP_009532362.1">
    <property type="nucleotide sequence ID" value="XM_009534067.1"/>
</dbReference>
<dbReference type="InParanoid" id="G4ZYJ6"/>
<feature type="non-terminal residue" evidence="2">
    <location>
        <position position="229"/>
    </location>
</feature>
<feature type="domain" description="Protein kinase" evidence="1">
    <location>
        <begin position="1"/>
        <end position="229"/>
    </location>
</feature>
<dbReference type="STRING" id="1094619.G4ZYJ6"/>
<dbReference type="EMBL" id="JH159157">
    <property type="protein sequence ID" value="EGZ12029.1"/>
    <property type="molecule type" value="Genomic_DNA"/>
</dbReference>
<organism evidence="2 3">
    <name type="scientific">Phytophthora sojae (strain P6497)</name>
    <name type="common">Soybean stem and root rot agent</name>
    <name type="synonym">Phytophthora megasperma f. sp. glycines</name>
    <dbReference type="NCBI Taxonomy" id="1094619"/>
    <lineage>
        <taxon>Eukaryota</taxon>
        <taxon>Sar</taxon>
        <taxon>Stramenopiles</taxon>
        <taxon>Oomycota</taxon>
        <taxon>Peronosporomycetes</taxon>
        <taxon>Peronosporales</taxon>
        <taxon>Peronosporaceae</taxon>
        <taxon>Phytophthora</taxon>
    </lineage>
</organism>
<dbReference type="PIRSF" id="PIRSF000654">
    <property type="entry name" value="Integrin-linked_kinase"/>
    <property type="match status" value="1"/>
</dbReference>
<reference evidence="2 3" key="1">
    <citation type="journal article" date="2006" name="Science">
        <title>Phytophthora genome sequences uncover evolutionary origins and mechanisms of pathogenesis.</title>
        <authorList>
            <person name="Tyler B.M."/>
            <person name="Tripathy S."/>
            <person name="Zhang X."/>
            <person name="Dehal P."/>
            <person name="Jiang R.H."/>
            <person name="Aerts A."/>
            <person name="Arredondo F.D."/>
            <person name="Baxter L."/>
            <person name="Bensasson D."/>
            <person name="Beynon J.L."/>
            <person name="Chapman J."/>
            <person name="Damasceno C.M."/>
            <person name="Dorrance A.E."/>
            <person name="Dou D."/>
            <person name="Dickerman A.W."/>
            <person name="Dubchak I.L."/>
            <person name="Garbelotto M."/>
            <person name="Gijzen M."/>
            <person name="Gordon S.G."/>
            <person name="Govers F."/>
            <person name="Grunwald N.J."/>
            <person name="Huang W."/>
            <person name="Ivors K.L."/>
            <person name="Jones R.W."/>
            <person name="Kamoun S."/>
            <person name="Krampis K."/>
            <person name="Lamour K.H."/>
            <person name="Lee M.K."/>
            <person name="McDonald W.H."/>
            <person name="Medina M."/>
            <person name="Meijer H.J."/>
            <person name="Nordberg E.K."/>
            <person name="Maclean D.J."/>
            <person name="Ospina-Giraldo M.D."/>
            <person name="Morris P.F."/>
            <person name="Phuntumart V."/>
            <person name="Putnam N.H."/>
            <person name="Rash S."/>
            <person name="Rose J.K."/>
            <person name="Sakihama Y."/>
            <person name="Salamov A.A."/>
            <person name="Savidor A."/>
            <person name="Scheuring C.F."/>
            <person name="Smith B.M."/>
            <person name="Sobral B.W."/>
            <person name="Terry A."/>
            <person name="Torto-Alalibo T.A."/>
            <person name="Win J."/>
            <person name="Xu Z."/>
            <person name="Zhang H."/>
            <person name="Grigoriev I.V."/>
            <person name="Rokhsar D.S."/>
            <person name="Boore J.L."/>
        </authorList>
    </citation>
    <scope>NUCLEOTIDE SEQUENCE [LARGE SCALE GENOMIC DNA]</scope>
    <source>
        <strain evidence="2 3">P6497</strain>
    </source>
</reference>
<dbReference type="GO" id="GO:0004674">
    <property type="term" value="F:protein serine/threonine kinase activity"/>
    <property type="evidence" value="ECO:0007669"/>
    <property type="project" value="TreeGrafter"/>
</dbReference>
<dbReference type="SUPFAM" id="SSF56112">
    <property type="entry name" value="Protein kinase-like (PK-like)"/>
    <property type="match status" value="1"/>
</dbReference>
<protein>
    <recommendedName>
        <fullName evidence="1">Protein kinase domain-containing protein</fullName>
    </recommendedName>
</protein>
<dbReference type="AlphaFoldDB" id="G4ZYJ6"/>
<dbReference type="PROSITE" id="PS50011">
    <property type="entry name" value="PROTEIN_KINASE_DOM"/>
    <property type="match status" value="1"/>
</dbReference>
<dbReference type="Proteomes" id="UP000002640">
    <property type="component" value="Unassembled WGS sequence"/>
</dbReference>
<accession>G4ZYJ6</accession>
<sequence>KWLDADAVVKVFIQDASHTPFEDEVRVWQQLRHPNVLKIYGACNAGPHLLFFVCEYASQGSLLEHVKSSAEEKPTMWKYLYEAALGLEYLHERGIVHGDLRCSSILIGSDGMAKLSNFGLSGLIKRPSAASGNVVGFMRWQAQEVMEGVPPSFESDVYSLGMCILEAVTKEMPWGSKSTDLPALACCHAMHGTLPTRPKCSGSQWKLVEGMCKLDPKQRLKISTVVDEL</sequence>
<keyword evidence="3" id="KW-1185">Reference proteome</keyword>
<evidence type="ECO:0000313" key="2">
    <source>
        <dbReference type="EMBL" id="EGZ12029.1"/>
    </source>
</evidence>
<dbReference type="Pfam" id="PF00069">
    <property type="entry name" value="Pkinase"/>
    <property type="match status" value="1"/>
</dbReference>
<gene>
    <name evidence="2" type="ORF">PHYSODRAFT_451904</name>
</gene>
<dbReference type="PANTHER" id="PTHR44329">
    <property type="entry name" value="SERINE/THREONINE-PROTEIN KINASE TNNI3K-RELATED"/>
    <property type="match status" value="1"/>
</dbReference>
<dbReference type="KEGG" id="psoj:PHYSODRAFT_451904"/>
<dbReference type="InterPro" id="IPR000719">
    <property type="entry name" value="Prot_kinase_dom"/>
</dbReference>
<name>G4ZYJ6_PHYSP</name>
<dbReference type="InterPro" id="IPR011009">
    <property type="entry name" value="Kinase-like_dom_sf"/>
</dbReference>
<evidence type="ECO:0000259" key="1">
    <source>
        <dbReference type="PROSITE" id="PS50011"/>
    </source>
</evidence>
<dbReference type="Gene3D" id="1.10.510.10">
    <property type="entry name" value="Transferase(Phosphotransferase) domain 1"/>
    <property type="match status" value="1"/>
</dbReference>
<dbReference type="OMA" id="LACCHAM"/>
<dbReference type="SMR" id="G4ZYJ6"/>
<proteinExistence type="predicted"/>